<dbReference type="Proteomes" id="UP000091857">
    <property type="component" value="Chromosome 6"/>
</dbReference>
<organism evidence="1 2">
    <name type="scientific">Manihot esculenta</name>
    <name type="common">Cassava</name>
    <name type="synonym">Jatropha manihot</name>
    <dbReference type="NCBI Taxonomy" id="3983"/>
    <lineage>
        <taxon>Eukaryota</taxon>
        <taxon>Viridiplantae</taxon>
        <taxon>Streptophyta</taxon>
        <taxon>Embryophyta</taxon>
        <taxon>Tracheophyta</taxon>
        <taxon>Spermatophyta</taxon>
        <taxon>Magnoliopsida</taxon>
        <taxon>eudicotyledons</taxon>
        <taxon>Gunneridae</taxon>
        <taxon>Pentapetalae</taxon>
        <taxon>rosids</taxon>
        <taxon>fabids</taxon>
        <taxon>Malpighiales</taxon>
        <taxon>Euphorbiaceae</taxon>
        <taxon>Crotonoideae</taxon>
        <taxon>Manihoteae</taxon>
        <taxon>Manihot</taxon>
    </lineage>
</organism>
<accession>A0ACB7HGC4</accession>
<protein>
    <submittedName>
        <fullName evidence="1">Uncharacterized protein</fullName>
    </submittedName>
</protein>
<evidence type="ECO:0000313" key="2">
    <source>
        <dbReference type="Proteomes" id="UP000091857"/>
    </source>
</evidence>
<evidence type="ECO:0000313" key="1">
    <source>
        <dbReference type="EMBL" id="KAG8651814.1"/>
    </source>
</evidence>
<keyword evidence="2" id="KW-1185">Reference proteome</keyword>
<proteinExistence type="predicted"/>
<reference evidence="2" key="1">
    <citation type="journal article" date="2016" name="Nat. Biotechnol.">
        <title>Sequencing wild and cultivated cassava and related species reveals extensive interspecific hybridization and genetic diversity.</title>
        <authorList>
            <person name="Bredeson J.V."/>
            <person name="Lyons J.B."/>
            <person name="Prochnik S.E."/>
            <person name="Wu G.A."/>
            <person name="Ha C.M."/>
            <person name="Edsinger-Gonzales E."/>
            <person name="Grimwood J."/>
            <person name="Schmutz J."/>
            <person name="Rabbi I.Y."/>
            <person name="Egesi C."/>
            <person name="Nauluvula P."/>
            <person name="Lebot V."/>
            <person name="Ndunguru J."/>
            <person name="Mkamilo G."/>
            <person name="Bart R.S."/>
            <person name="Setter T.L."/>
            <person name="Gleadow R.M."/>
            <person name="Kulakow P."/>
            <person name="Ferguson M.E."/>
            <person name="Rounsley S."/>
            <person name="Rokhsar D.S."/>
        </authorList>
    </citation>
    <scope>NUCLEOTIDE SEQUENCE [LARGE SCALE GENOMIC DNA]</scope>
    <source>
        <strain evidence="2">cv. AM560-2</strain>
    </source>
</reference>
<name>A0ACB7HGC4_MANES</name>
<gene>
    <name evidence="1" type="ORF">MANES_06G029050v8</name>
</gene>
<dbReference type="EMBL" id="CM004392">
    <property type="protein sequence ID" value="KAG8651814.1"/>
    <property type="molecule type" value="Genomic_DNA"/>
</dbReference>
<comment type="caution">
    <text evidence="1">The sequence shown here is derived from an EMBL/GenBank/DDBJ whole genome shotgun (WGS) entry which is preliminary data.</text>
</comment>
<sequence>MATPFILIVFFLIRSPSSASSSSSTFPTDSIILNQRSSLSVERPGHVLTSPNAIFTAGFYPVGDNAYSFAIWFTEPSCSNSCTVVWMANRDLPVNGRNSKLSLLKNGNLILTDAGKSVVWESNTFSLSSSYLQLYDTGNLVLITSRERVILWQSFDSPTDTLLPLQPLTRDSLLVSSRSLTNFSSGFYKLSFHYDNVLRLVYDGPEFSSAFWPDHWLLSWETGRSSYNSTRIALLDSFGKFTSSDNFSFFSADYGQQLQRRLTLDFDGNLRLYSRENGNGSWVISVQVVSQPCKIHGACGPNSVCKYVPSFGRKCSCLPGYKIKNPADLSFGCEPEIIVSSVETAATFTRLPHVVMYGYEFRRFENYSLKNCEKVCLGRYDCKGFEFKFFYHNHPDNIPYCFIKLQLLNGQTTPNLKGDFYLKVPKISPSKHWSAKELTLICPAGAAKQLDRRYAKSDRKRSLKFLLGFVIATGIVEILSMVLVWLYFIKSRQMIAATSEEYFLAATGFRRFSYSELKEATRNFIEEIGRGATGIVYKGVLADQRVAAIKRLNNASQGEAEFLAEVSTVGKLNHMNLIEMWGYCADKKHRLLVYENMEKGSLAKNLSSMELDWEKRFKIALGTAKGLAYLHEECLEWVLHCDVKPQNILLDANYEPKVSDFGLSRLLSRGHELHNSSFSKIRGTRGYMAPEWIFNLPITSKVDVYSYGVVVLEIVTGRSPSMDGHDAESGCGVAENKRVVEWVREKKLEASTSSCWVEEIIDAAIGVDYDRRKLEVLVGVALKCVEECKDDRPTMSQVVEMLEKLENDH</sequence>